<accession>F2IHN6</accession>
<dbReference type="EMBL" id="CP002542">
    <property type="protein sequence ID" value="AEA44814.1"/>
    <property type="molecule type" value="Genomic_DNA"/>
</dbReference>
<evidence type="ECO:0000313" key="2">
    <source>
        <dbReference type="EMBL" id="AEA44814.1"/>
    </source>
</evidence>
<dbReference type="OrthoDB" id="1150971at2"/>
<keyword evidence="3" id="KW-1185">Reference proteome</keyword>
<evidence type="ECO:0000256" key="1">
    <source>
        <dbReference type="SAM" id="SignalP"/>
    </source>
</evidence>
<name>F2IHN6_FLUTR</name>
<keyword evidence="1" id="KW-0732">Signal</keyword>
<feature type="signal peptide" evidence="1">
    <location>
        <begin position="1"/>
        <end position="18"/>
    </location>
</feature>
<dbReference type="RefSeq" id="WP_013687583.1">
    <property type="nucleotide sequence ID" value="NC_015321.1"/>
</dbReference>
<dbReference type="HOGENOM" id="CLU_103294_0_0_10"/>
<dbReference type="STRING" id="755732.Fluta_2835"/>
<dbReference type="eggNOG" id="ENOG502ZB91">
    <property type="taxonomic scope" value="Bacteria"/>
</dbReference>
<reference evidence="3" key="2">
    <citation type="submission" date="2011-02" db="EMBL/GenBank/DDBJ databases">
        <title>The complete genome of Fluviicola taffensis DSM 16823.</title>
        <authorList>
            <consortium name="US DOE Joint Genome Institute (JGI-PGF)"/>
            <person name="Lucas S."/>
            <person name="Copeland A."/>
            <person name="Lapidus A."/>
            <person name="Bruce D."/>
            <person name="Goodwin L."/>
            <person name="Pitluck S."/>
            <person name="Kyrpides N."/>
            <person name="Mavromatis K."/>
            <person name="Ivanova N."/>
            <person name="Mikhailova N."/>
            <person name="Pagani I."/>
            <person name="Chertkov O."/>
            <person name="Detter J.C."/>
            <person name="Han C."/>
            <person name="Tapia R."/>
            <person name="Land M."/>
            <person name="Hauser L."/>
            <person name="Markowitz V."/>
            <person name="Cheng J.-F."/>
            <person name="Hugenholtz P."/>
            <person name="Woyke T."/>
            <person name="Wu D."/>
            <person name="Tindall B."/>
            <person name="Pomrenke H.G."/>
            <person name="Brambilla E."/>
            <person name="Klenk H.-P."/>
            <person name="Eisen J.A."/>
        </authorList>
    </citation>
    <scope>NUCLEOTIDE SEQUENCE [LARGE SCALE GENOMIC DNA]</scope>
    <source>
        <strain evidence="3">DSM 16823 / RW262 / RW262</strain>
    </source>
</reference>
<evidence type="ECO:0000313" key="3">
    <source>
        <dbReference type="Proteomes" id="UP000007463"/>
    </source>
</evidence>
<reference evidence="2 3" key="1">
    <citation type="journal article" date="2011" name="Stand. Genomic Sci.">
        <title>Complete genome sequence of the gliding freshwater bacterium Fluviicola taffensis type strain (RW262).</title>
        <authorList>
            <person name="Woyke T."/>
            <person name="Chertkov O."/>
            <person name="Lapidus A."/>
            <person name="Nolan M."/>
            <person name="Lucas S."/>
            <person name="Del Rio T.G."/>
            <person name="Tice H."/>
            <person name="Cheng J.F."/>
            <person name="Tapia R."/>
            <person name="Han C."/>
            <person name="Goodwin L."/>
            <person name="Pitluck S."/>
            <person name="Liolios K."/>
            <person name="Pagani I."/>
            <person name="Ivanova N."/>
            <person name="Huntemann M."/>
            <person name="Mavromatis K."/>
            <person name="Mikhailova N."/>
            <person name="Pati A."/>
            <person name="Chen A."/>
            <person name="Palaniappan K."/>
            <person name="Land M."/>
            <person name="Hauser L."/>
            <person name="Brambilla E.M."/>
            <person name="Rohde M."/>
            <person name="Mwirichia R."/>
            <person name="Sikorski J."/>
            <person name="Tindall B.J."/>
            <person name="Goker M."/>
            <person name="Bristow J."/>
            <person name="Eisen J.A."/>
            <person name="Markowitz V."/>
            <person name="Hugenholtz P."/>
            <person name="Klenk H.P."/>
            <person name="Kyrpides N.C."/>
        </authorList>
    </citation>
    <scope>NUCLEOTIDE SEQUENCE [LARGE SCALE GENOMIC DNA]</scope>
    <source>
        <strain evidence="3">DSM 16823 / RW262 / RW262</strain>
    </source>
</reference>
<proteinExistence type="predicted"/>
<sequence precursor="true">MKHVLLIVVLAFTLQANAQEDVMKVLVPVCANLDSLHSTEDWKPKSDEFASLKEKYPDSWMPAYYYAYSCIQLSYFEPALAIKDALIDNAEEQLAKIEGKCPLADEVLIMKALIANARIGADPENRWQKYGKIFDDNLKAAKAINENNPHIYLLKGISTFYTPKMFGGGAKNAKTYFEKAKTKYDLITNTDVDKPYWWGRSTCFYFFGEIEKELGK</sequence>
<organism evidence="2 3">
    <name type="scientific">Fluviicola taffensis (strain DSM 16823 / NCIMB 13979 / RW262)</name>
    <dbReference type="NCBI Taxonomy" id="755732"/>
    <lineage>
        <taxon>Bacteria</taxon>
        <taxon>Pseudomonadati</taxon>
        <taxon>Bacteroidota</taxon>
        <taxon>Flavobacteriia</taxon>
        <taxon>Flavobacteriales</taxon>
        <taxon>Crocinitomicaceae</taxon>
        <taxon>Fluviicola</taxon>
    </lineage>
</organism>
<dbReference type="Proteomes" id="UP000007463">
    <property type="component" value="Chromosome"/>
</dbReference>
<feature type="chain" id="PRO_5003279877" evidence="1">
    <location>
        <begin position="19"/>
        <end position="216"/>
    </location>
</feature>
<dbReference type="KEGG" id="fte:Fluta_2835"/>
<protein>
    <submittedName>
        <fullName evidence="2">Uncharacterized protein</fullName>
    </submittedName>
</protein>
<dbReference type="AlphaFoldDB" id="F2IHN6"/>
<gene>
    <name evidence="2" type="ordered locus">Fluta_2835</name>
</gene>